<keyword evidence="2" id="KW-1185">Reference proteome</keyword>
<protein>
    <submittedName>
        <fullName evidence="1">Uncharacterized protein</fullName>
    </submittedName>
</protein>
<dbReference type="EMBL" id="ML210567">
    <property type="protein sequence ID" value="TFK17110.1"/>
    <property type="molecule type" value="Genomic_DNA"/>
</dbReference>
<sequence length="100" mass="11736">MMNILSHKQFNLVDWYRKRLTRAMTKLEEALLSPIHEDSIFGSLFEPMNPVEALLAKIIDDLAETMQIANNLQVQDVHNRHFNETCPLSRMLNVQSRNLW</sequence>
<organism evidence="1 2">
    <name type="scientific">Coprinopsis marcescibilis</name>
    <name type="common">Agaric fungus</name>
    <name type="synonym">Psathyrella marcescibilis</name>
    <dbReference type="NCBI Taxonomy" id="230819"/>
    <lineage>
        <taxon>Eukaryota</taxon>
        <taxon>Fungi</taxon>
        <taxon>Dikarya</taxon>
        <taxon>Basidiomycota</taxon>
        <taxon>Agaricomycotina</taxon>
        <taxon>Agaricomycetes</taxon>
        <taxon>Agaricomycetidae</taxon>
        <taxon>Agaricales</taxon>
        <taxon>Agaricineae</taxon>
        <taxon>Psathyrellaceae</taxon>
        <taxon>Coprinopsis</taxon>
    </lineage>
</organism>
<gene>
    <name evidence="1" type="ORF">FA15DRAFT_676298</name>
</gene>
<dbReference type="AlphaFoldDB" id="A0A5C3KAM3"/>
<evidence type="ECO:0000313" key="1">
    <source>
        <dbReference type="EMBL" id="TFK17110.1"/>
    </source>
</evidence>
<dbReference type="Proteomes" id="UP000307440">
    <property type="component" value="Unassembled WGS sequence"/>
</dbReference>
<name>A0A5C3KAM3_COPMA</name>
<accession>A0A5C3KAM3</accession>
<reference evidence="1 2" key="1">
    <citation type="journal article" date="2019" name="Nat. Ecol. Evol.">
        <title>Megaphylogeny resolves global patterns of mushroom evolution.</title>
        <authorList>
            <person name="Varga T."/>
            <person name="Krizsan K."/>
            <person name="Foldi C."/>
            <person name="Dima B."/>
            <person name="Sanchez-Garcia M."/>
            <person name="Sanchez-Ramirez S."/>
            <person name="Szollosi G.J."/>
            <person name="Szarkandi J.G."/>
            <person name="Papp V."/>
            <person name="Albert L."/>
            <person name="Andreopoulos W."/>
            <person name="Angelini C."/>
            <person name="Antonin V."/>
            <person name="Barry K.W."/>
            <person name="Bougher N.L."/>
            <person name="Buchanan P."/>
            <person name="Buyck B."/>
            <person name="Bense V."/>
            <person name="Catcheside P."/>
            <person name="Chovatia M."/>
            <person name="Cooper J."/>
            <person name="Damon W."/>
            <person name="Desjardin D."/>
            <person name="Finy P."/>
            <person name="Geml J."/>
            <person name="Haridas S."/>
            <person name="Hughes K."/>
            <person name="Justo A."/>
            <person name="Karasinski D."/>
            <person name="Kautmanova I."/>
            <person name="Kiss B."/>
            <person name="Kocsube S."/>
            <person name="Kotiranta H."/>
            <person name="LaButti K.M."/>
            <person name="Lechner B.E."/>
            <person name="Liimatainen K."/>
            <person name="Lipzen A."/>
            <person name="Lukacs Z."/>
            <person name="Mihaltcheva S."/>
            <person name="Morgado L.N."/>
            <person name="Niskanen T."/>
            <person name="Noordeloos M.E."/>
            <person name="Ohm R.A."/>
            <person name="Ortiz-Santana B."/>
            <person name="Ovrebo C."/>
            <person name="Racz N."/>
            <person name="Riley R."/>
            <person name="Savchenko A."/>
            <person name="Shiryaev A."/>
            <person name="Soop K."/>
            <person name="Spirin V."/>
            <person name="Szebenyi C."/>
            <person name="Tomsovsky M."/>
            <person name="Tulloss R.E."/>
            <person name="Uehling J."/>
            <person name="Grigoriev I.V."/>
            <person name="Vagvolgyi C."/>
            <person name="Papp T."/>
            <person name="Martin F.M."/>
            <person name="Miettinen O."/>
            <person name="Hibbett D.S."/>
            <person name="Nagy L.G."/>
        </authorList>
    </citation>
    <scope>NUCLEOTIDE SEQUENCE [LARGE SCALE GENOMIC DNA]</scope>
    <source>
        <strain evidence="1 2">CBS 121175</strain>
    </source>
</reference>
<proteinExistence type="predicted"/>
<evidence type="ECO:0000313" key="2">
    <source>
        <dbReference type="Proteomes" id="UP000307440"/>
    </source>
</evidence>